<dbReference type="SUPFAM" id="SSF52540">
    <property type="entry name" value="P-loop containing nucleoside triphosphate hydrolases"/>
    <property type="match status" value="2"/>
</dbReference>
<dbReference type="Pfam" id="PF00176">
    <property type="entry name" value="SNF2-rel_dom"/>
    <property type="match status" value="1"/>
</dbReference>
<dbReference type="InterPro" id="IPR027417">
    <property type="entry name" value="P-loop_NTPase"/>
</dbReference>
<evidence type="ECO:0000256" key="2">
    <source>
        <dbReference type="ARBA" id="ARBA00012445"/>
    </source>
</evidence>
<dbReference type="Pfam" id="PF08469">
    <property type="entry name" value="NPHI_C"/>
    <property type="match status" value="1"/>
</dbReference>
<dbReference type="InterPro" id="IPR014001">
    <property type="entry name" value="Helicase_ATP-bd"/>
</dbReference>
<feature type="region of interest" description="Disordered" evidence="5">
    <location>
        <begin position="1"/>
        <end position="35"/>
    </location>
</feature>
<dbReference type="Gene3D" id="3.40.50.10810">
    <property type="entry name" value="Tandem AAA-ATPase domain"/>
    <property type="match status" value="1"/>
</dbReference>
<dbReference type="InterPro" id="IPR000330">
    <property type="entry name" value="SNF2_N"/>
</dbReference>
<dbReference type="GO" id="GO:0017111">
    <property type="term" value="F:ribonucleoside triphosphate phosphatase activity"/>
    <property type="evidence" value="ECO:0007669"/>
    <property type="project" value="UniProtKB-EC"/>
</dbReference>
<dbReference type="GO" id="GO:0005524">
    <property type="term" value="F:ATP binding"/>
    <property type="evidence" value="ECO:0007669"/>
    <property type="project" value="InterPro"/>
</dbReference>
<name>A0A6C0IDM2_9ZZZZ</name>
<dbReference type="InterPro" id="IPR013676">
    <property type="entry name" value="NPHI_C"/>
</dbReference>
<dbReference type="Pfam" id="PF00271">
    <property type="entry name" value="Helicase_C"/>
    <property type="match status" value="1"/>
</dbReference>
<evidence type="ECO:0000256" key="3">
    <source>
        <dbReference type="ARBA" id="ARBA00016931"/>
    </source>
</evidence>
<evidence type="ECO:0000256" key="4">
    <source>
        <dbReference type="ARBA" id="ARBA00031272"/>
    </source>
</evidence>
<feature type="region of interest" description="Disordered" evidence="5">
    <location>
        <begin position="98"/>
        <end position="120"/>
    </location>
</feature>
<feature type="domain" description="Helicase ATP-binding" evidence="6">
    <location>
        <begin position="376"/>
        <end position="452"/>
    </location>
</feature>
<comment type="similarity">
    <text evidence="1">Belongs to the helicase family. NPH I subfamily.</text>
</comment>
<dbReference type="InterPro" id="IPR001650">
    <property type="entry name" value="Helicase_C-like"/>
</dbReference>
<protein>
    <recommendedName>
        <fullName evidence="3">Nucleoside triphosphatase I</fullName>
        <ecNumber evidence="2">3.6.1.15</ecNumber>
    </recommendedName>
    <alternativeName>
        <fullName evidence="4">Nucleoside triphosphate phosphohydrolase I</fullName>
    </alternativeName>
</protein>
<dbReference type="PROSITE" id="PS51192">
    <property type="entry name" value="HELICASE_ATP_BIND_1"/>
    <property type="match status" value="1"/>
</dbReference>
<evidence type="ECO:0000259" key="6">
    <source>
        <dbReference type="PROSITE" id="PS51192"/>
    </source>
</evidence>
<evidence type="ECO:0000313" key="7">
    <source>
        <dbReference type="EMBL" id="QHT90526.1"/>
    </source>
</evidence>
<dbReference type="EMBL" id="MN740154">
    <property type="protein sequence ID" value="QHT90526.1"/>
    <property type="molecule type" value="Genomic_DNA"/>
</dbReference>
<dbReference type="InterPro" id="IPR038718">
    <property type="entry name" value="SNF2-like_sf"/>
</dbReference>
<accession>A0A6C0IDM2</accession>
<evidence type="ECO:0000256" key="1">
    <source>
        <dbReference type="ARBA" id="ARBA00010677"/>
    </source>
</evidence>
<reference evidence="7" key="1">
    <citation type="journal article" date="2020" name="Nature">
        <title>Giant virus diversity and host interactions through global metagenomics.</title>
        <authorList>
            <person name="Schulz F."/>
            <person name="Roux S."/>
            <person name="Paez-Espino D."/>
            <person name="Jungbluth S."/>
            <person name="Walsh D.A."/>
            <person name="Denef V.J."/>
            <person name="McMahon K.D."/>
            <person name="Konstantinidis K.T."/>
            <person name="Eloe-Fadrosh E.A."/>
            <person name="Kyrpides N.C."/>
            <person name="Woyke T."/>
        </authorList>
    </citation>
    <scope>NUCLEOTIDE SEQUENCE</scope>
    <source>
        <strain evidence="7">GVMAG-M-3300023184-68</strain>
    </source>
</reference>
<dbReference type="GO" id="GO:0006351">
    <property type="term" value="P:DNA-templated transcription"/>
    <property type="evidence" value="ECO:0007669"/>
    <property type="project" value="InterPro"/>
</dbReference>
<dbReference type="Gene3D" id="3.40.50.300">
    <property type="entry name" value="P-loop containing nucleotide triphosphate hydrolases"/>
    <property type="match status" value="1"/>
</dbReference>
<dbReference type="EC" id="3.6.1.15" evidence="2"/>
<feature type="compositionally biased region" description="Polar residues" evidence="5">
    <location>
        <begin position="100"/>
        <end position="120"/>
    </location>
</feature>
<sequence>MSNPSGSEEDESLLPKGVSDPIPNNVTKKKDKGPKYHRWNATAKKYEVRKPYQLDHSKTNDKIRIVPVGLKTILIEQNKWHDYLDYFKKNNLEYLELDDTNNTPNSSGSRVSSEEATSNVSPLPKITVNVTRKKKYDKVRVPVQIKENNAPIPEIVDIPVTILPSKAFVSEELEPETEDIPGIQVLYPTLDDPEFNIKIAERKEFYDTRYDGTIVDVKLQSDKSCTAEFELLPHQLFVKNFLSMQTPYTSLLLYHSLGSGKTCTSIGIAEEMRSYMKQIGMNRRILVLASPNVINNFRLQLFDESKLRLENGIWNIRSCVGNAILNELNPTHLKDLNKTRLIANVHAIIKTYYDFQGYVKFSNEVANALEPYPEGDSRRIRKIQSMFNDRLIIIDEVHNIRLTRDNDDLTTANYLYRIAKHAKNLRFVLLSATPMYNSYKEIIWLTNLMNANDKRPEVTVEQIFTKTGEFRVSKDEDQIVGEELLRRKLTGYVSYVRGENPYTFPYRIYCSNLPEQKSQQYPPIYLTKISGRQERVYRAILEHIYPSSSETTTNQGDILEKLETLDNIGYEQLRTPIQALNIVYQDISKDSTNTNFEQYVGKPGLHSIMEPMKDGRFRYRTDSIPIFKKEHLHKYSQKMSSILQLIEGSTGIVMIYSEFIDAGVIPMAMALEESGYTRFPGIKHKNNSLIFDINDKSSKKYGSYAMITGNKTYSPSNQEELSVLTSRENSNGEKIRIVLISRAGAEGLDFKNIRQIHILEPWYNMSRIEQIIGRGVRNLSHCQLPFEERNVEIYMHATQTESGAPTADTYLYEIAFKKAKQIGRVSRLIKESSVDCILNRDQNNFTLENMNQVIRIHTSHGEMEYQVGDRPNTAICDYMDSCSFKCRPDIPETDPRLGENLYTYSMDYTNTNRTRIVEIIRQLFIKQIYYHIDDLVLAIQNQRKYPIEQIYYSLTYLIENRNEYLVDRIGRLGNLVNRGEIYAFQPVEISDESITVFDRTFPVEYKIPKIRLQLSSEFTPDIVEPVTTNIVSENPKMNTTTKSIADQYKQYVDTIQHQIEEITEFETKKTSLSQQQWSDYLHVGGMLSRLNDIFHMDSSTVIKYMIHHAVDSLPTSAKFILATGTITIKPTTDIESRIQEYIRQRIYRVKGVMRTVSDGMDYLIIPNEQNIVSIFKRVNDEWIISEYTDIENAKQHVIDPIRSQFEPFKDHLSLLVGFMVTEHTNEKNSPMIFKVKDYTKMTKSGNAKGENMKKAGKKRAIEILEIAFRNLHIHNDSKIKEQNFASNEYSQGGLCLLLELLLRNSRQLTKQKIMYLSPEEAIIVRITTEKR</sequence>
<proteinExistence type="inferred from homology"/>
<evidence type="ECO:0000256" key="5">
    <source>
        <dbReference type="SAM" id="MobiDB-lite"/>
    </source>
</evidence>
<organism evidence="7">
    <name type="scientific">viral metagenome</name>
    <dbReference type="NCBI Taxonomy" id="1070528"/>
    <lineage>
        <taxon>unclassified sequences</taxon>
        <taxon>metagenomes</taxon>
        <taxon>organismal metagenomes</taxon>
    </lineage>
</organism>